<dbReference type="InterPro" id="IPR023153">
    <property type="entry name" value="DarP_sf"/>
</dbReference>
<keyword evidence="4" id="KW-0694">RNA-binding</keyword>
<keyword evidence="6" id="KW-1185">Reference proteome</keyword>
<name>A0A1M5Y2Q2_9BACT</name>
<keyword evidence="2" id="KW-0690">Ribosome biogenesis</keyword>
<evidence type="ECO:0000313" key="5">
    <source>
        <dbReference type="EMBL" id="SHI06375.1"/>
    </source>
</evidence>
<evidence type="ECO:0000256" key="1">
    <source>
        <dbReference type="ARBA" id="ARBA00022490"/>
    </source>
</evidence>
<dbReference type="PANTHER" id="PTHR38101:SF1">
    <property type="entry name" value="UPF0307 PROTEIN YJGA"/>
    <property type="match status" value="1"/>
</dbReference>
<dbReference type="CDD" id="cd16331">
    <property type="entry name" value="YjgA-like"/>
    <property type="match status" value="1"/>
</dbReference>
<keyword evidence="1" id="KW-0963">Cytoplasm</keyword>
<dbReference type="PANTHER" id="PTHR38101">
    <property type="entry name" value="UPF0307 PROTEIN YJGA"/>
    <property type="match status" value="1"/>
</dbReference>
<evidence type="ECO:0000313" key="6">
    <source>
        <dbReference type="Proteomes" id="UP000184139"/>
    </source>
</evidence>
<keyword evidence="3" id="KW-0699">rRNA-binding</keyword>
<reference evidence="5 6" key="1">
    <citation type="submission" date="2016-11" db="EMBL/GenBank/DDBJ databases">
        <authorList>
            <person name="Jaros S."/>
            <person name="Januszkiewicz K."/>
            <person name="Wedrychowicz H."/>
        </authorList>
    </citation>
    <scope>NUCLEOTIDE SEQUENCE [LARGE SCALE GENOMIC DNA]</scope>
    <source>
        <strain evidence="5 6">DSM 9705</strain>
    </source>
</reference>
<dbReference type="Proteomes" id="UP000184139">
    <property type="component" value="Unassembled WGS sequence"/>
</dbReference>
<accession>A0A1M5Y2Q2</accession>
<dbReference type="GO" id="GO:0042254">
    <property type="term" value="P:ribosome biogenesis"/>
    <property type="evidence" value="ECO:0007669"/>
    <property type="project" value="UniProtKB-KW"/>
</dbReference>
<dbReference type="STRING" id="1121409.SAMN02745124_03585"/>
<proteinExistence type="predicted"/>
<evidence type="ECO:0000256" key="2">
    <source>
        <dbReference type="ARBA" id="ARBA00022517"/>
    </source>
</evidence>
<evidence type="ECO:0000256" key="4">
    <source>
        <dbReference type="ARBA" id="ARBA00022884"/>
    </source>
</evidence>
<dbReference type="InterPro" id="IPR006839">
    <property type="entry name" value="DarP"/>
</dbReference>
<dbReference type="EMBL" id="FQXS01000027">
    <property type="protein sequence ID" value="SHI06375.1"/>
    <property type="molecule type" value="Genomic_DNA"/>
</dbReference>
<gene>
    <name evidence="5" type="ORF">SAMN02745124_03585</name>
</gene>
<evidence type="ECO:0000256" key="3">
    <source>
        <dbReference type="ARBA" id="ARBA00022730"/>
    </source>
</evidence>
<dbReference type="GO" id="GO:0019843">
    <property type="term" value="F:rRNA binding"/>
    <property type="evidence" value="ECO:0007669"/>
    <property type="project" value="UniProtKB-KW"/>
</dbReference>
<dbReference type="Gene3D" id="1.10.60.30">
    <property type="entry name" value="PSPTO4464-like domains"/>
    <property type="match status" value="2"/>
</dbReference>
<sequence>MDQVSRSEKKRQFKQVEMAARECAALSDAELGRIGVSDEVRHALSLCRTTKGGALKRQIKFVAKLLRQEDVASVLHFLKQKKGSKLEEERLFHDAEHWRDLVINEAIESLEEHRRDQQPWPVTWQSSVIDRLLERYPGLDEHDLRQAAHQYARSRNKAHYRELFRMVKAAAERQRLDETAVAGNDAASAR</sequence>
<organism evidence="5 6">
    <name type="scientific">Desulfofustis glycolicus DSM 9705</name>
    <dbReference type="NCBI Taxonomy" id="1121409"/>
    <lineage>
        <taxon>Bacteria</taxon>
        <taxon>Pseudomonadati</taxon>
        <taxon>Thermodesulfobacteriota</taxon>
        <taxon>Desulfobulbia</taxon>
        <taxon>Desulfobulbales</taxon>
        <taxon>Desulfocapsaceae</taxon>
        <taxon>Desulfofustis</taxon>
    </lineage>
</organism>
<dbReference type="Pfam" id="PF04751">
    <property type="entry name" value="DarP"/>
    <property type="match status" value="1"/>
</dbReference>
<dbReference type="RefSeq" id="WP_073378208.1">
    <property type="nucleotide sequence ID" value="NZ_FQXS01000027.1"/>
</dbReference>
<dbReference type="AlphaFoldDB" id="A0A1M5Y2Q2"/>
<protein>
    <submittedName>
        <fullName evidence="5">Ribosome-associated protein</fullName>
    </submittedName>
</protein>
<dbReference type="GO" id="GO:0005829">
    <property type="term" value="C:cytosol"/>
    <property type="evidence" value="ECO:0007669"/>
    <property type="project" value="TreeGrafter"/>
</dbReference>
<dbReference type="NCBIfam" id="NF003593">
    <property type="entry name" value="PRK05255.1-1"/>
    <property type="match status" value="1"/>
</dbReference>
<dbReference type="OrthoDB" id="5431727at2"/>
<dbReference type="SUPFAM" id="SSF158710">
    <property type="entry name" value="PSPTO4464-like"/>
    <property type="match status" value="1"/>
</dbReference>